<dbReference type="PANTHER" id="PTHR45527:SF1">
    <property type="entry name" value="FATTY ACID SYNTHASE"/>
    <property type="match status" value="1"/>
</dbReference>
<dbReference type="PROSITE" id="PS50075">
    <property type="entry name" value="CARRIER"/>
    <property type="match status" value="1"/>
</dbReference>
<dbReference type="InterPro" id="IPR020459">
    <property type="entry name" value="AMP-binding"/>
</dbReference>
<dbReference type="Gene3D" id="3.40.50.980">
    <property type="match status" value="2"/>
</dbReference>
<dbReference type="PRINTS" id="PR00154">
    <property type="entry name" value="AMPBINDING"/>
</dbReference>
<organism evidence="5 6">
    <name type="scientific">Streptomyces poriferorum</name>
    <dbReference type="NCBI Taxonomy" id="2798799"/>
    <lineage>
        <taxon>Bacteria</taxon>
        <taxon>Bacillati</taxon>
        <taxon>Actinomycetota</taxon>
        <taxon>Actinomycetes</taxon>
        <taxon>Kitasatosporales</taxon>
        <taxon>Streptomycetaceae</taxon>
        <taxon>Streptomyces</taxon>
    </lineage>
</organism>
<evidence type="ECO:0000313" key="6">
    <source>
        <dbReference type="Proteomes" id="UP001235744"/>
    </source>
</evidence>
<proteinExistence type="predicted"/>
<dbReference type="SUPFAM" id="SSF53474">
    <property type="entry name" value="alpha/beta-Hydrolases"/>
    <property type="match status" value="1"/>
</dbReference>
<dbReference type="InterPro" id="IPR010071">
    <property type="entry name" value="AA_adenyl_dom"/>
</dbReference>
<dbReference type="PROSITE" id="PS00455">
    <property type="entry name" value="AMP_BINDING"/>
    <property type="match status" value="1"/>
</dbReference>
<dbReference type="NCBIfam" id="TIGR01733">
    <property type="entry name" value="AA-adenyl-dom"/>
    <property type="match status" value="1"/>
</dbReference>
<evidence type="ECO:0000256" key="1">
    <source>
        <dbReference type="ARBA" id="ARBA00001957"/>
    </source>
</evidence>
<dbReference type="InterPro" id="IPR029058">
    <property type="entry name" value="AB_hydrolase_fold"/>
</dbReference>
<dbReference type="RefSeq" id="WP_306105695.1">
    <property type="nucleotide sequence ID" value="NZ_CP120988.1"/>
</dbReference>
<dbReference type="Pfam" id="PF00975">
    <property type="entry name" value="Thioesterase"/>
    <property type="match status" value="1"/>
</dbReference>
<dbReference type="Proteomes" id="UP001235744">
    <property type="component" value="Chromosome"/>
</dbReference>
<dbReference type="SMART" id="SM00823">
    <property type="entry name" value="PKS_PP"/>
    <property type="match status" value="1"/>
</dbReference>
<dbReference type="Pfam" id="PF00550">
    <property type="entry name" value="PP-binding"/>
    <property type="match status" value="1"/>
</dbReference>
<sequence length="1338" mass="147552">MSTHNVEDVYGLSPLQFGMLYHSLEDMSDTRPYMVQMTEEVEGPFDDALFGQAWQQLVDRHSILRSAFVWEGVSEPVQVVQRQAPVPFAIRDLRGLPDHEQRLDAFLAEDWERGFDLSRAPLVRVTVLRTAEERRFVVWSFHHILLDGWSVQILQKELFALYRALLDGTTAALPKPVPYRRYIEWLNAQQGDASADFWTKYLAGVTEPTDLHVDRDTGETGVGEFEVIASSDLFAQARDYARSQRITMNTLVQGLWSILLSRYSRRDEVLFGSTISGRSIDLPGVDSMMGLFINTLPVRGRLTGEMGVAGWLRDLQDEQLEMRQWEYCHLVDVQKHSSIARGEPLFRSILVFENYPVVQKPSDFPEGLTRRLVNCVERTGYPLTLVASAGSALEFRFVYDRSKFDAATIERMAGHLRTLLESVVAAPAARIAELNMLTVRERQEILVDWNGVTGPYPDTATIHSLIEDRVTTDPDAIAITHGDEQWTYTQINTRANQLAHHLRATGITPDTLIAVCLDRSPDLIATLLGIMKAGAAFVPLDPEYPTDRITYMIEDAQAPLIITTTHHTNRLPNNTPHLLTDTHWPQGPADNPTPLASPDDLAYIIYTSGSTGRPKGVALEHRGVVNYLHWCNQNYPVTNPGGIGTILYSSVTFDLTITALFLPLIQGTQLAIPTTQPGQTAFDAAIDLILTNTPISFLKATPSHLEILAAHLTTHHATHHITTLVAGGENLTPTLVTQLLDTSTTHTTISNEYGATEGSVANVMSLTTTPDPNGHTTTLGQPITNTTTYVLDHHNQPAPIGIPGHALLGGICLARNYHNRPDLTTQRFTPNPLHTPTDPRTYHTGDLVTWRPDGTLEFIGRIDNQIKLRGYRIELGEIENALHTHPHIHTTTITLREDTPGNKQLTAYITNTAGTSTNTSELRTHLQQQLPDYMIPTTYVTLDQLPLTPNGKIDTKALPAPGPERPDLANTYTAPRTDTERTLASIWGDILGIDTIGIHDNFFELGGQSISAVRVASRIREAGLEVTLQQIMRHATVAGLAAVLDTPRKEAETGSRGLVVQLSAEADPSLPRLFCVHPGGGSTHPYRALAQRLAGAFTVYGVQAPGLNAAESPLFGFEAIADRYWREIRRVQPEGPCTILGWSTGAVIAHAMGVSDPQAVAALLLLEPAITGDDQQERFRRHAEVYRRVDGLWQRGQDETGTQRASTEREMKGLAPEMNIEESAITLDEWLPYPVLEAEVRSLAAYRPGGSAAPATLFVSDTVRDESGDEVPHARYVAHWSGLYPLGLDIRPIPGRHMEMVKGDEQLSVLVAAVGEAAAVREAGRGGTGHETPLLLPA</sequence>
<dbReference type="Gene3D" id="3.30.559.30">
    <property type="entry name" value="Nonribosomal peptide synthetase, condensation domain"/>
    <property type="match status" value="1"/>
</dbReference>
<dbReference type="InterPro" id="IPR045851">
    <property type="entry name" value="AMP-bd_C_sf"/>
</dbReference>
<dbReference type="SMART" id="SM00824">
    <property type="entry name" value="PKS_TE"/>
    <property type="match status" value="1"/>
</dbReference>
<dbReference type="InterPro" id="IPR025110">
    <property type="entry name" value="AMP-bd_C"/>
</dbReference>
<dbReference type="InterPro" id="IPR009081">
    <property type="entry name" value="PP-bd_ACP"/>
</dbReference>
<keyword evidence="2" id="KW-0596">Phosphopantetheine</keyword>
<dbReference type="InterPro" id="IPR020806">
    <property type="entry name" value="PKS_PP-bd"/>
</dbReference>
<evidence type="ECO:0000313" key="5">
    <source>
        <dbReference type="EMBL" id="WLQ54521.1"/>
    </source>
</evidence>
<evidence type="ECO:0000256" key="2">
    <source>
        <dbReference type="ARBA" id="ARBA00022450"/>
    </source>
</evidence>
<feature type="domain" description="Carrier" evidence="4">
    <location>
        <begin position="974"/>
        <end position="1048"/>
    </location>
</feature>
<dbReference type="CDD" id="cd05930">
    <property type="entry name" value="A_NRPS"/>
    <property type="match status" value="1"/>
</dbReference>
<comment type="cofactor">
    <cofactor evidence="1">
        <name>pantetheine 4'-phosphate</name>
        <dbReference type="ChEBI" id="CHEBI:47942"/>
    </cofactor>
</comment>
<protein>
    <submittedName>
        <fullName evidence="5">Amino acid adenylation domain-containing protein</fullName>
    </submittedName>
</protein>
<dbReference type="InterPro" id="IPR000873">
    <property type="entry name" value="AMP-dep_synth/lig_dom"/>
</dbReference>
<dbReference type="CDD" id="cd19543">
    <property type="entry name" value="DCL_NRPS"/>
    <property type="match status" value="1"/>
</dbReference>
<name>A0ABY9IIT1_9ACTN</name>
<dbReference type="Pfam" id="PF13193">
    <property type="entry name" value="AMP-binding_C"/>
    <property type="match status" value="1"/>
</dbReference>
<dbReference type="Gene3D" id="2.30.38.10">
    <property type="entry name" value="Luciferase, Domain 3"/>
    <property type="match status" value="1"/>
</dbReference>
<dbReference type="InterPro" id="IPR023213">
    <property type="entry name" value="CAT-like_dom_sf"/>
</dbReference>
<reference evidence="5 6" key="1">
    <citation type="submission" date="2023-03" db="EMBL/GenBank/DDBJ databases">
        <title>Isolation and description of six Streptomyces strains from soil environments, able to metabolize different microbial glucans.</title>
        <authorList>
            <person name="Widen T."/>
            <person name="Larsbrink J."/>
        </authorList>
    </citation>
    <scope>NUCLEOTIDE SEQUENCE [LARGE SCALE GENOMIC DNA]</scope>
    <source>
        <strain evidence="5 6">Alt2</strain>
    </source>
</reference>
<dbReference type="Gene3D" id="1.10.1200.10">
    <property type="entry name" value="ACP-like"/>
    <property type="match status" value="1"/>
</dbReference>
<accession>A0ABY9IIT1</accession>
<gene>
    <name evidence="5" type="ORF">P8A19_03270</name>
</gene>
<keyword evidence="6" id="KW-1185">Reference proteome</keyword>
<dbReference type="SUPFAM" id="SSF52777">
    <property type="entry name" value="CoA-dependent acyltransferases"/>
    <property type="match status" value="2"/>
</dbReference>
<dbReference type="Gene3D" id="3.30.559.10">
    <property type="entry name" value="Chloramphenicol acetyltransferase-like domain"/>
    <property type="match status" value="1"/>
</dbReference>
<dbReference type="InterPro" id="IPR036736">
    <property type="entry name" value="ACP-like_sf"/>
</dbReference>
<dbReference type="InterPro" id="IPR020845">
    <property type="entry name" value="AMP-binding_CS"/>
</dbReference>
<dbReference type="Gene3D" id="3.40.50.1820">
    <property type="entry name" value="alpha/beta hydrolase"/>
    <property type="match status" value="1"/>
</dbReference>
<dbReference type="SUPFAM" id="SSF56801">
    <property type="entry name" value="Acetyl-CoA synthetase-like"/>
    <property type="match status" value="1"/>
</dbReference>
<dbReference type="PANTHER" id="PTHR45527">
    <property type="entry name" value="NONRIBOSOMAL PEPTIDE SYNTHETASE"/>
    <property type="match status" value="1"/>
</dbReference>
<dbReference type="Gene3D" id="3.30.300.30">
    <property type="match status" value="1"/>
</dbReference>
<dbReference type="Pfam" id="PF00668">
    <property type="entry name" value="Condensation"/>
    <property type="match status" value="1"/>
</dbReference>
<dbReference type="InterPro" id="IPR020802">
    <property type="entry name" value="TesA-like"/>
</dbReference>
<evidence type="ECO:0000259" key="4">
    <source>
        <dbReference type="PROSITE" id="PS50075"/>
    </source>
</evidence>
<dbReference type="EMBL" id="CP120988">
    <property type="protein sequence ID" value="WLQ54521.1"/>
    <property type="molecule type" value="Genomic_DNA"/>
</dbReference>
<keyword evidence="3" id="KW-0597">Phosphoprotein</keyword>
<dbReference type="InterPro" id="IPR001031">
    <property type="entry name" value="Thioesterase"/>
</dbReference>
<dbReference type="Pfam" id="PF00501">
    <property type="entry name" value="AMP-binding"/>
    <property type="match status" value="1"/>
</dbReference>
<dbReference type="SUPFAM" id="SSF47336">
    <property type="entry name" value="ACP-like"/>
    <property type="match status" value="1"/>
</dbReference>
<evidence type="ECO:0000256" key="3">
    <source>
        <dbReference type="ARBA" id="ARBA00022553"/>
    </source>
</evidence>
<dbReference type="InterPro" id="IPR001242">
    <property type="entry name" value="Condensation_dom"/>
</dbReference>